<feature type="non-terminal residue" evidence="1">
    <location>
        <position position="1"/>
    </location>
</feature>
<accession>A0A816U2Y6</accession>
<dbReference type="EMBL" id="HG994372">
    <property type="protein sequence ID" value="CAF2106902.1"/>
    <property type="molecule type" value="Genomic_DNA"/>
</dbReference>
<sequence length="87" mass="10146">MLDFFKVFGNLRNESGNKGIVRWRHWDSISKKGVKGFGWILVILEIKRGPILSYVRLGLLRLSQTNLEKIQSYQGMIFLIHQRKGSK</sequence>
<reference evidence="1" key="1">
    <citation type="submission" date="2021-01" db="EMBL/GenBank/DDBJ databases">
        <authorList>
            <consortium name="Genoscope - CEA"/>
            <person name="William W."/>
        </authorList>
    </citation>
    <scope>NUCLEOTIDE SEQUENCE</scope>
</reference>
<dbReference type="AlphaFoldDB" id="A0A816U2Y6"/>
<proteinExistence type="predicted"/>
<evidence type="ECO:0000313" key="1">
    <source>
        <dbReference type="EMBL" id="CAF2106902.1"/>
    </source>
</evidence>
<organism evidence="1">
    <name type="scientific">Brassica napus</name>
    <name type="common">Rape</name>
    <dbReference type="NCBI Taxonomy" id="3708"/>
    <lineage>
        <taxon>Eukaryota</taxon>
        <taxon>Viridiplantae</taxon>
        <taxon>Streptophyta</taxon>
        <taxon>Embryophyta</taxon>
        <taxon>Tracheophyta</taxon>
        <taxon>Spermatophyta</taxon>
        <taxon>Magnoliopsida</taxon>
        <taxon>eudicotyledons</taxon>
        <taxon>Gunneridae</taxon>
        <taxon>Pentapetalae</taxon>
        <taxon>rosids</taxon>
        <taxon>malvids</taxon>
        <taxon>Brassicales</taxon>
        <taxon>Brassicaceae</taxon>
        <taxon>Brassiceae</taxon>
        <taxon>Brassica</taxon>
    </lineage>
</organism>
<protein>
    <submittedName>
        <fullName evidence="1">(rape) hypothetical protein</fullName>
    </submittedName>
</protein>
<name>A0A816U2Y6_BRANA</name>
<dbReference type="Proteomes" id="UP001295469">
    <property type="component" value="Chromosome C08"/>
</dbReference>
<gene>
    <name evidence="1" type="ORF">DARMORV10_C08P08380.1</name>
</gene>